<dbReference type="EMBL" id="BSYO01000039">
    <property type="protein sequence ID" value="GMH30921.1"/>
    <property type="molecule type" value="Genomic_DNA"/>
</dbReference>
<keyword evidence="2" id="KW-1185">Reference proteome</keyword>
<dbReference type="Proteomes" id="UP001279734">
    <property type="component" value="Unassembled WGS sequence"/>
</dbReference>
<reference evidence="1" key="1">
    <citation type="submission" date="2023-05" db="EMBL/GenBank/DDBJ databases">
        <title>Nepenthes gracilis genome sequencing.</title>
        <authorList>
            <person name="Fukushima K."/>
        </authorList>
    </citation>
    <scope>NUCLEOTIDE SEQUENCE</scope>
    <source>
        <strain evidence="1">SING2019-196</strain>
    </source>
</reference>
<name>A0AAD3TKU9_NEPGR</name>
<gene>
    <name evidence="1" type="ORF">Nepgr_032764</name>
</gene>
<sequence>MWIIRGRLIEVTIPSILVTFVPLSKSKRFYRPSGKIILDGQPSDAQTSLQKARDVATLFTRPVAAQIFRSRPDSGAGSAVDTSHVLGGLDALDSIGQGNSLAGDQEGLTPGLVILQRTINRNDEQQLDHSCNQLPCCCRPAFGSVPGVMLLEAKAAQTYLASFSLEERQAVCGILKNCLPNETDEKQISTDSEERVDYEARSLGWNARDGIFGWNDRDEIPGWNDRHGIPIWKASDEIPVMEHQAWNARYAFLLGIWGARCLRSLSSSVALTYIFAFWMV</sequence>
<evidence type="ECO:0000313" key="2">
    <source>
        <dbReference type="Proteomes" id="UP001279734"/>
    </source>
</evidence>
<evidence type="ECO:0000313" key="1">
    <source>
        <dbReference type="EMBL" id="GMH30921.1"/>
    </source>
</evidence>
<proteinExistence type="predicted"/>
<protein>
    <submittedName>
        <fullName evidence="1">Uncharacterized protein</fullName>
    </submittedName>
</protein>
<comment type="caution">
    <text evidence="1">The sequence shown here is derived from an EMBL/GenBank/DDBJ whole genome shotgun (WGS) entry which is preliminary data.</text>
</comment>
<organism evidence="1 2">
    <name type="scientific">Nepenthes gracilis</name>
    <name type="common">Slender pitcher plant</name>
    <dbReference type="NCBI Taxonomy" id="150966"/>
    <lineage>
        <taxon>Eukaryota</taxon>
        <taxon>Viridiplantae</taxon>
        <taxon>Streptophyta</taxon>
        <taxon>Embryophyta</taxon>
        <taxon>Tracheophyta</taxon>
        <taxon>Spermatophyta</taxon>
        <taxon>Magnoliopsida</taxon>
        <taxon>eudicotyledons</taxon>
        <taxon>Gunneridae</taxon>
        <taxon>Pentapetalae</taxon>
        <taxon>Caryophyllales</taxon>
        <taxon>Nepenthaceae</taxon>
        <taxon>Nepenthes</taxon>
    </lineage>
</organism>
<dbReference type="AlphaFoldDB" id="A0AAD3TKU9"/>
<accession>A0AAD3TKU9</accession>